<protein>
    <recommendedName>
        <fullName evidence="4">Kinetochore protein mis14</fullName>
    </recommendedName>
</protein>
<organism evidence="2 3">
    <name type="scientific">Aspergillus nanangensis</name>
    <dbReference type="NCBI Taxonomy" id="2582783"/>
    <lineage>
        <taxon>Eukaryota</taxon>
        <taxon>Fungi</taxon>
        <taxon>Dikarya</taxon>
        <taxon>Ascomycota</taxon>
        <taxon>Pezizomycotina</taxon>
        <taxon>Eurotiomycetes</taxon>
        <taxon>Eurotiomycetidae</taxon>
        <taxon>Eurotiales</taxon>
        <taxon>Aspergillaceae</taxon>
        <taxon>Aspergillus</taxon>
        <taxon>Aspergillus subgen. Circumdati</taxon>
    </lineage>
</organism>
<dbReference type="PANTHER" id="PTHR31749:SF3">
    <property type="entry name" value="KINETOCHORE-ASSOCIATED PROTEIN NSL1 HOMOLOG"/>
    <property type="match status" value="1"/>
</dbReference>
<evidence type="ECO:0000256" key="1">
    <source>
        <dbReference type="SAM" id="MobiDB-lite"/>
    </source>
</evidence>
<dbReference type="PANTHER" id="PTHR31749">
    <property type="entry name" value="KINETOCHORE-ASSOCIATED PROTEIN NSL1 HOMOLOG"/>
    <property type="match status" value="1"/>
</dbReference>
<dbReference type="GO" id="GO:0000444">
    <property type="term" value="C:MIS12/MIND type complex"/>
    <property type="evidence" value="ECO:0007669"/>
    <property type="project" value="TreeGrafter"/>
</dbReference>
<dbReference type="AlphaFoldDB" id="A0AAD4CMC4"/>
<gene>
    <name evidence="2" type="ORF">FE257_007648</name>
</gene>
<accession>A0AAD4CMC4</accession>
<feature type="compositionally biased region" description="Basic and acidic residues" evidence="1">
    <location>
        <begin position="168"/>
        <end position="178"/>
    </location>
</feature>
<comment type="caution">
    <text evidence="2">The sequence shown here is derived from an EMBL/GenBank/DDBJ whole genome shotgun (WGS) entry which is preliminary data.</text>
</comment>
<keyword evidence="3" id="KW-1185">Reference proteome</keyword>
<dbReference type="Proteomes" id="UP001194746">
    <property type="component" value="Unassembled WGS sequence"/>
</dbReference>
<feature type="compositionally biased region" description="Polar residues" evidence="1">
    <location>
        <begin position="209"/>
        <end position="220"/>
    </location>
</feature>
<dbReference type="InterPro" id="IPR013950">
    <property type="entry name" value="Mis14/Nsl1"/>
</dbReference>
<proteinExistence type="predicted"/>
<feature type="compositionally biased region" description="Low complexity" evidence="1">
    <location>
        <begin position="179"/>
        <end position="192"/>
    </location>
</feature>
<sequence>MHRKIELQSPADFTYLYANTVALSRQKLDLHLPPSANPENDGPDPMRERVRELVDEFILRSFGSASTSISINGLDSTSPQFPFPAAFTAPAETVEYEPYDSRLASRVTSLYAQLESLNTTVAQLRRDAPRRAAEAYSEQLKKALEEDDEEDMELDLEFDSEREDVELSEDHDQHDDAVPKPTTNTNTTVATKGKGNEKTSQDIEMSDADAQQSEQPQPTTGRGRRSRQNRRPLRSDWKLQVPLGTDQEVERWRNGDMAEAYEDALRTLLRLQGEMAVGSETDTAAEGATDGNALASTVGKAERAAQAVDVVEKR</sequence>
<name>A0AAD4CMC4_ASPNN</name>
<dbReference type="GO" id="GO:0000070">
    <property type="term" value="P:mitotic sister chromatid segregation"/>
    <property type="evidence" value="ECO:0007669"/>
    <property type="project" value="InterPro"/>
</dbReference>
<dbReference type="Pfam" id="PF08641">
    <property type="entry name" value="Mis14"/>
    <property type="match status" value="1"/>
</dbReference>
<reference evidence="2" key="2">
    <citation type="submission" date="2020-02" db="EMBL/GenBank/DDBJ databases">
        <authorList>
            <person name="Gilchrist C.L.M."/>
            <person name="Chooi Y.-H."/>
        </authorList>
    </citation>
    <scope>NUCLEOTIDE SEQUENCE</scope>
    <source>
        <strain evidence="2">MST-FP2251</strain>
    </source>
</reference>
<dbReference type="EMBL" id="VCAU01000039">
    <property type="protein sequence ID" value="KAF9889159.1"/>
    <property type="molecule type" value="Genomic_DNA"/>
</dbReference>
<evidence type="ECO:0000313" key="2">
    <source>
        <dbReference type="EMBL" id="KAF9889159.1"/>
    </source>
</evidence>
<reference evidence="2" key="1">
    <citation type="journal article" date="2019" name="Beilstein J. Org. Chem.">
        <title>Nanangenines: drimane sesquiterpenoids as the dominant metabolite cohort of a novel Australian fungus, Aspergillus nanangensis.</title>
        <authorList>
            <person name="Lacey H.J."/>
            <person name="Gilchrist C.L.M."/>
            <person name="Crombie A."/>
            <person name="Kalaitzis J.A."/>
            <person name="Vuong D."/>
            <person name="Rutledge P.J."/>
            <person name="Turner P."/>
            <person name="Pitt J.I."/>
            <person name="Lacey E."/>
            <person name="Chooi Y.H."/>
            <person name="Piggott A.M."/>
        </authorList>
    </citation>
    <scope>NUCLEOTIDE SEQUENCE</scope>
    <source>
        <strain evidence="2">MST-FP2251</strain>
    </source>
</reference>
<feature type="compositionally biased region" description="Basic residues" evidence="1">
    <location>
        <begin position="222"/>
        <end position="232"/>
    </location>
</feature>
<evidence type="ECO:0008006" key="4">
    <source>
        <dbReference type="Google" id="ProtNLM"/>
    </source>
</evidence>
<evidence type="ECO:0000313" key="3">
    <source>
        <dbReference type="Proteomes" id="UP001194746"/>
    </source>
</evidence>
<feature type="region of interest" description="Disordered" evidence="1">
    <location>
        <begin position="162"/>
        <end position="236"/>
    </location>
</feature>